<dbReference type="RefSeq" id="WP_109694008.1">
    <property type="nucleotide sequence ID" value="NZ_QGDD01000005.1"/>
</dbReference>
<dbReference type="AlphaFoldDB" id="A0A316TDF6"/>
<sequence length="87" mass="9876">MQPDPRLVRHVVATTGLQPAEAARVIEDVLAFHQEPVEAYVRRRHGELKLHGAKNAEIFTTLRDELADRPVAAPDLSERQLRRIIYG</sequence>
<gene>
    <name evidence="1" type="ORF">DJ010_11995</name>
</gene>
<dbReference type="EMBL" id="QGDD01000005">
    <property type="protein sequence ID" value="PWN02463.1"/>
    <property type="molecule type" value="Genomic_DNA"/>
</dbReference>
<keyword evidence="2" id="KW-1185">Reference proteome</keyword>
<comment type="caution">
    <text evidence="1">The sequence shown here is derived from an EMBL/GenBank/DDBJ whole genome shotgun (WGS) entry which is preliminary data.</text>
</comment>
<accession>A0A316TDF6</accession>
<dbReference type="OrthoDB" id="3214269at2"/>
<evidence type="ECO:0000313" key="1">
    <source>
        <dbReference type="EMBL" id="PWN02463.1"/>
    </source>
</evidence>
<proteinExistence type="predicted"/>
<organism evidence="1 2">
    <name type="scientific">Nocardioides silvaticus</name>
    <dbReference type="NCBI Taxonomy" id="2201891"/>
    <lineage>
        <taxon>Bacteria</taxon>
        <taxon>Bacillati</taxon>
        <taxon>Actinomycetota</taxon>
        <taxon>Actinomycetes</taxon>
        <taxon>Propionibacteriales</taxon>
        <taxon>Nocardioidaceae</taxon>
        <taxon>Nocardioides</taxon>
    </lineage>
</organism>
<reference evidence="1 2" key="1">
    <citation type="submission" date="2018-05" db="EMBL/GenBank/DDBJ databases">
        <title>Nocardioides silvaticus genome.</title>
        <authorList>
            <person name="Li C."/>
            <person name="Wang G."/>
        </authorList>
    </citation>
    <scope>NUCLEOTIDE SEQUENCE [LARGE SCALE GENOMIC DNA]</scope>
    <source>
        <strain evidence="1 2">CCTCC AB 2018079</strain>
    </source>
</reference>
<name>A0A316TDF6_9ACTN</name>
<protein>
    <submittedName>
        <fullName evidence="1">Uncharacterized protein</fullName>
    </submittedName>
</protein>
<dbReference type="Proteomes" id="UP000245507">
    <property type="component" value="Unassembled WGS sequence"/>
</dbReference>
<evidence type="ECO:0000313" key="2">
    <source>
        <dbReference type="Proteomes" id="UP000245507"/>
    </source>
</evidence>